<feature type="non-terminal residue" evidence="1">
    <location>
        <position position="1"/>
    </location>
</feature>
<dbReference type="VEuPathDB" id="ToxoDB:CSUI_004755"/>
<dbReference type="AlphaFoldDB" id="A0A2C6KA39"/>
<proteinExistence type="predicted"/>
<name>A0A2C6KA39_9APIC</name>
<organism evidence="1 2">
    <name type="scientific">Cystoisospora suis</name>
    <dbReference type="NCBI Taxonomy" id="483139"/>
    <lineage>
        <taxon>Eukaryota</taxon>
        <taxon>Sar</taxon>
        <taxon>Alveolata</taxon>
        <taxon>Apicomplexa</taxon>
        <taxon>Conoidasida</taxon>
        <taxon>Coccidia</taxon>
        <taxon>Eucoccidiorida</taxon>
        <taxon>Eimeriorina</taxon>
        <taxon>Sarcocystidae</taxon>
        <taxon>Cystoisospora</taxon>
    </lineage>
</organism>
<evidence type="ECO:0000313" key="2">
    <source>
        <dbReference type="Proteomes" id="UP000221165"/>
    </source>
</evidence>
<gene>
    <name evidence="1" type="ORF">CSUI_004755</name>
</gene>
<keyword evidence="2" id="KW-1185">Reference proteome</keyword>
<dbReference type="EMBL" id="MIGC01002260">
    <property type="protein sequence ID" value="PHJ21401.1"/>
    <property type="molecule type" value="Genomic_DNA"/>
</dbReference>
<comment type="caution">
    <text evidence="1">The sequence shown here is derived from an EMBL/GenBank/DDBJ whole genome shotgun (WGS) entry which is preliminary data.</text>
</comment>
<sequence>SEGVKKSYITEEKCPMYTDIQTEPRMEEEERKKKATLTFTTHRYVYWHVYTLREIAISLIFY</sequence>
<protein>
    <submittedName>
        <fullName evidence="1">Uncharacterized protein</fullName>
    </submittedName>
</protein>
<dbReference type="RefSeq" id="XP_067923084.1">
    <property type="nucleotide sequence ID" value="XM_068064939.1"/>
</dbReference>
<dbReference type="GeneID" id="94428150"/>
<dbReference type="Proteomes" id="UP000221165">
    <property type="component" value="Unassembled WGS sequence"/>
</dbReference>
<evidence type="ECO:0000313" key="1">
    <source>
        <dbReference type="EMBL" id="PHJ21401.1"/>
    </source>
</evidence>
<accession>A0A2C6KA39</accession>
<reference evidence="1 2" key="1">
    <citation type="journal article" date="2017" name="Int. J. Parasitol.">
        <title>The genome of the protozoan parasite Cystoisospora suis and a reverse vaccinology approach to identify vaccine candidates.</title>
        <authorList>
            <person name="Palmieri N."/>
            <person name="Shrestha A."/>
            <person name="Ruttkowski B."/>
            <person name="Beck T."/>
            <person name="Vogl C."/>
            <person name="Tomley F."/>
            <person name="Blake D.P."/>
            <person name="Joachim A."/>
        </authorList>
    </citation>
    <scope>NUCLEOTIDE SEQUENCE [LARGE SCALE GENOMIC DNA]</scope>
    <source>
        <strain evidence="1 2">Wien I</strain>
    </source>
</reference>